<dbReference type="PRINTS" id="PR00455">
    <property type="entry name" value="HTHTETR"/>
</dbReference>
<keyword evidence="2 4" id="KW-0238">DNA-binding</keyword>
<evidence type="ECO:0000259" key="5">
    <source>
        <dbReference type="PROSITE" id="PS50977"/>
    </source>
</evidence>
<evidence type="ECO:0000256" key="1">
    <source>
        <dbReference type="ARBA" id="ARBA00023015"/>
    </source>
</evidence>
<evidence type="ECO:0000256" key="2">
    <source>
        <dbReference type="ARBA" id="ARBA00023125"/>
    </source>
</evidence>
<comment type="caution">
    <text evidence="6">The sequence shown here is derived from an EMBL/GenBank/DDBJ whole genome shotgun (WGS) entry which is preliminary data.</text>
</comment>
<dbReference type="PANTHER" id="PTHR47506:SF6">
    <property type="entry name" value="HTH-TYPE TRANSCRIPTIONAL REPRESSOR NEMR"/>
    <property type="match status" value="1"/>
</dbReference>
<evidence type="ECO:0000256" key="4">
    <source>
        <dbReference type="PROSITE-ProRule" id="PRU00335"/>
    </source>
</evidence>
<proteinExistence type="predicted"/>
<gene>
    <name evidence="6" type="ORF">E5A73_00720</name>
</gene>
<dbReference type="GO" id="GO:0003677">
    <property type="term" value="F:DNA binding"/>
    <property type="evidence" value="ECO:0007669"/>
    <property type="project" value="UniProtKB-UniRule"/>
</dbReference>
<dbReference type="InterPro" id="IPR009057">
    <property type="entry name" value="Homeodomain-like_sf"/>
</dbReference>
<keyword evidence="1" id="KW-0805">Transcription regulation</keyword>
<evidence type="ECO:0000256" key="3">
    <source>
        <dbReference type="ARBA" id="ARBA00023163"/>
    </source>
</evidence>
<dbReference type="OrthoDB" id="9811084at2"/>
<dbReference type="Pfam" id="PF00440">
    <property type="entry name" value="TetR_N"/>
    <property type="match status" value="1"/>
</dbReference>
<dbReference type="InterPro" id="IPR036271">
    <property type="entry name" value="Tet_transcr_reg_TetR-rel_C_sf"/>
</dbReference>
<reference evidence="6 7" key="1">
    <citation type="submission" date="2019-04" db="EMBL/GenBank/DDBJ databases">
        <title>Sphingomonas psychrotolerans sp. nov., isolated from soil in the Tianshan Mountains, Xinjiang, China.</title>
        <authorList>
            <person name="Luo Y."/>
            <person name="Sheng H."/>
        </authorList>
    </citation>
    <scope>NUCLEOTIDE SEQUENCE [LARGE SCALE GENOMIC DNA]</scope>
    <source>
        <strain evidence="6 7">ZFGT-11</strain>
    </source>
</reference>
<dbReference type="Proteomes" id="UP000306147">
    <property type="component" value="Unassembled WGS sequence"/>
</dbReference>
<dbReference type="SUPFAM" id="SSF48498">
    <property type="entry name" value="Tetracyclin repressor-like, C-terminal domain"/>
    <property type="match status" value="1"/>
</dbReference>
<keyword evidence="3" id="KW-0804">Transcription</keyword>
<dbReference type="PROSITE" id="PS50977">
    <property type="entry name" value="HTH_TETR_2"/>
    <property type="match status" value="1"/>
</dbReference>
<dbReference type="InterPro" id="IPR001647">
    <property type="entry name" value="HTH_TetR"/>
</dbReference>
<dbReference type="AlphaFoldDB" id="A0A4V3QZV2"/>
<feature type="domain" description="HTH tetR-type" evidence="5">
    <location>
        <begin position="7"/>
        <end position="67"/>
    </location>
</feature>
<sequence>MPRPANPETRSRLLEKGGDLVSSRGFNATGVQEITAAAGVPKGSFYNYFDSKEAFAVAVLTEYWDAVVAEFGAILNEGRTPPLSRIARYFAGLAEFHERRRYAVGCLIGNMALEVTPTSEDVRIKLAAIYREWSAALASCLREAQEKGELSAAKDPGQLAIALIDTFEGAVMRAKVERSRAPFDGFERLVLPSLLT</sequence>
<dbReference type="InterPro" id="IPR011075">
    <property type="entry name" value="TetR_C"/>
</dbReference>
<feature type="DNA-binding region" description="H-T-H motif" evidence="4">
    <location>
        <begin position="30"/>
        <end position="49"/>
    </location>
</feature>
<organism evidence="6 7">
    <name type="scientific">Sphingomonas gei</name>
    <dbReference type="NCBI Taxonomy" id="1395960"/>
    <lineage>
        <taxon>Bacteria</taxon>
        <taxon>Pseudomonadati</taxon>
        <taxon>Pseudomonadota</taxon>
        <taxon>Alphaproteobacteria</taxon>
        <taxon>Sphingomonadales</taxon>
        <taxon>Sphingomonadaceae</taxon>
        <taxon>Sphingomonas</taxon>
    </lineage>
</organism>
<dbReference type="SUPFAM" id="SSF46689">
    <property type="entry name" value="Homeodomain-like"/>
    <property type="match status" value="1"/>
</dbReference>
<name>A0A4V3QZV2_9SPHN</name>
<dbReference type="PANTHER" id="PTHR47506">
    <property type="entry name" value="TRANSCRIPTIONAL REGULATORY PROTEIN"/>
    <property type="match status" value="1"/>
</dbReference>
<keyword evidence="7" id="KW-1185">Reference proteome</keyword>
<protein>
    <submittedName>
        <fullName evidence="6">TetR family transcriptional regulator</fullName>
    </submittedName>
</protein>
<evidence type="ECO:0000313" key="6">
    <source>
        <dbReference type="EMBL" id="TGX55692.1"/>
    </source>
</evidence>
<dbReference type="EMBL" id="SRXT01000001">
    <property type="protein sequence ID" value="TGX55692.1"/>
    <property type="molecule type" value="Genomic_DNA"/>
</dbReference>
<dbReference type="Pfam" id="PF16925">
    <property type="entry name" value="TetR_C_13"/>
    <property type="match status" value="1"/>
</dbReference>
<accession>A0A4V3QZV2</accession>
<evidence type="ECO:0000313" key="7">
    <source>
        <dbReference type="Proteomes" id="UP000306147"/>
    </source>
</evidence>
<dbReference type="Gene3D" id="1.10.357.10">
    <property type="entry name" value="Tetracycline Repressor, domain 2"/>
    <property type="match status" value="1"/>
</dbReference>